<keyword evidence="8" id="KW-1185">Reference proteome</keyword>
<evidence type="ECO:0000256" key="2">
    <source>
        <dbReference type="ARBA" id="ARBA00022771"/>
    </source>
</evidence>
<organism evidence="7">
    <name type="scientific">Sipha flava</name>
    <name type="common">yellow sugarcane aphid</name>
    <dbReference type="NCBI Taxonomy" id="143950"/>
    <lineage>
        <taxon>Eukaryota</taxon>
        <taxon>Metazoa</taxon>
        <taxon>Ecdysozoa</taxon>
        <taxon>Arthropoda</taxon>
        <taxon>Hexapoda</taxon>
        <taxon>Insecta</taxon>
        <taxon>Pterygota</taxon>
        <taxon>Neoptera</taxon>
        <taxon>Paraneoptera</taxon>
        <taxon>Hemiptera</taxon>
        <taxon>Sternorrhyncha</taxon>
        <taxon>Aphidomorpha</taxon>
        <taxon>Aphidoidea</taxon>
        <taxon>Aphididae</taxon>
        <taxon>Sipha</taxon>
    </lineage>
</organism>
<dbReference type="InterPro" id="IPR006612">
    <property type="entry name" value="THAP_Znf"/>
</dbReference>
<evidence type="ECO:0000313" key="9">
    <source>
        <dbReference type="RefSeq" id="XP_025409906.1"/>
    </source>
</evidence>
<dbReference type="PANTHER" id="PTHR46927:SF3">
    <property type="entry name" value="THAP-TYPE DOMAIN-CONTAINING PROTEIN"/>
    <property type="match status" value="1"/>
</dbReference>
<dbReference type="AlphaFoldDB" id="A0A2S2PWY2"/>
<proteinExistence type="predicted"/>
<keyword evidence="1" id="KW-0479">Metal-binding</keyword>
<evidence type="ECO:0000256" key="1">
    <source>
        <dbReference type="ARBA" id="ARBA00022723"/>
    </source>
</evidence>
<dbReference type="GO" id="GO:0003677">
    <property type="term" value="F:DNA binding"/>
    <property type="evidence" value="ECO:0007669"/>
    <property type="project" value="UniProtKB-UniRule"/>
</dbReference>
<evidence type="ECO:0000259" key="6">
    <source>
        <dbReference type="PROSITE" id="PS50950"/>
    </source>
</evidence>
<dbReference type="GO" id="GO:0008270">
    <property type="term" value="F:zinc ion binding"/>
    <property type="evidence" value="ECO:0007669"/>
    <property type="project" value="UniProtKB-KW"/>
</dbReference>
<evidence type="ECO:0000256" key="4">
    <source>
        <dbReference type="ARBA" id="ARBA00023125"/>
    </source>
</evidence>
<feature type="domain" description="THAP-type" evidence="6">
    <location>
        <begin position="1"/>
        <end position="80"/>
    </location>
</feature>
<evidence type="ECO:0000313" key="8">
    <source>
        <dbReference type="Proteomes" id="UP000694846"/>
    </source>
</evidence>
<dbReference type="OrthoDB" id="5982876at2759"/>
<keyword evidence="3" id="KW-0862">Zinc</keyword>
<keyword evidence="2 5" id="KW-0863">Zinc-finger</keyword>
<accession>A0A2S2PWY2</accession>
<reference evidence="7" key="1">
    <citation type="submission" date="2018-04" db="EMBL/GenBank/DDBJ databases">
        <title>Transcriptome assembly of Sipha flava.</title>
        <authorList>
            <person name="Scully E.D."/>
            <person name="Geib S.M."/>
            <person name="Palmer N.A."/>
            <person name="Koch K."/>
            <person name="Bradshaw J."/>
            <person name="Heng-Moss T."/>
            <person name="Sarath G."/>
        </authorList>
    </citation>
    <scope>NUCLEOTIDE SEQUENCE</scope>
</reference>
<protein>
    <submittedName>
        <fullName evidence="9">THAP domain-containing protein 5-like</fullName>
    </submittedName>
</protein>
<keyword evidence="4 5" id="KW-0238">DNA-binding</keyword>
<dbReference type="InterPro" id="IPR038441">
    <property type="entry name" value="THAP_Znf_sf"/>
</dbReference>
<gene>
    <name evidence="9" type="primary">LOC112683207</name>
    <name evidence="7" type="ORF">g.130731</name>
</gene>
<reference evidence="9" key="2">
    <citation type="submission" date="2025-04" db="UniProtKB">
        <authorList>
            <consortium name="RefSeq"/>
        </authorList>
    </citation>
    <scope>IDENTIFICATION</scope>
    <source>
        <tissue evidence="9">Whole body</tissue>
    </source>
</reference>
<dbReference type="InterPro" id="IPR052224">
    <property type="entry name" value="THAP_domain_protein"/>
</dbReference>
<dbReference type="Pfam" id="PF05485">
    <property type="entry name" value="THAP"/>
    <property type="match status" value="1"/>
</dbReference>
<dbReference type="Proteomes" id="UP000694846">
    <property type="component" value="Unplaced"/>
</dbReference>
<evidence type="ECO:0000256" key="5">
    <source>
        <dbReference type="PROSITE-ProRule" id="PRU00309"/>
    </source>
</evidence>
<dbReference type="GeneID" id="112683207"/>
<dbReference type="SUPFAM" id="SSF57716">
    <property type="entry name" value="Glucocorticoid receptor-like (DNA-binding domain)"/>
    <property type="match status" value="1"/>
</dbReference>
<dbReference type="SMART" id="SM00980">
    <property type="entry name" value="THAP"/>
    <property type="match status" value="1"/>
</dbReference>
<dbReference type="EMBL" id="GGMS01000813">
    <property type="protein sequence ID" value="MBY70016.1"/>
    <property type="molecule type" value="Transcribed_RNA"/>
</dbReference>
<dbReference type="Gene3D" id="6.20.210.20">
    <property type="entry name" value="THAP domain"/>
    <property type="match status" value="1"/>
</dbReference>
<sequence length="348" mass="39647">MADQTCCIGTCTFSHSNQKFFKFPLHNVALLYAWLKAMDYDNSFDITENTLICSAHFKNDDFILENGSYDISPTAIPSKFKYEISKLNEETYISNTYSNNINNTVGNSTVFNSGTDYEIHLLPNANESSNFTQDKSDENDNQEVSHQIFPTTRINNDQNELLYSDHSTKNNNIPQRSFSIYPSSLESTSNSGIEISNPRTIGKSILYQETNQDLDNPDYWMPVKHRCKSILTNKYAKQLRLIANSRNRFITKYDKKGSGSINAIDINLRYLTLRKLLYETENKLVVNNFDTSKYPAFRLNNDMEISNIINTSLGAINGNSSTNKNSWSHPDNSFSEVLPSADDENLIL</sequence>
<name>A0A2S2PWY2_9HEMI</name>
<evidence type="ECO:0000313" key="7">
    <source>
        <dbReference type="EMBL" id="MBY70016.1"/>
    </source>
</evidence>
<dbReference type="PROSITE" id="PS50950">
    <property type="entry name" value="ZF_THAP"/>
    <property type="match status" value="1"/>
</dbReference>
<dbReference type="PANTHER" id="PTHR46927">
    <property type="entry name" value="AGAP005574-PA"/>
    <property type="match status" value="1"/>
</dbReference>
<evidence type="ECO:0000256" key="3">
    <source>
        <dbReference type="ARBA" id="ARBA00022833"/>
    </source>
</evidence>
<dbReference type="RefSeq" id="XP_025409906.1">
    <property type="nucleotide sequence ID" value="XM_025554121.1"/>
</dbReference>